<dbReference type="PANTHER" id="PTHR43409">
    <property type="entry name" value="ANAEROBIC MAGNESIUM-PROTOPORPHYRIN IX MONOMETHYL ESTER CYCLASE-RELATED"/>
    <property type="match status" value="1"/>
</dbReference>
<dbReference type="Pfam" id="PF04055">
    <property type="entry name" value="Radical_SAM"/>
    <property type="match status" value="1"/>
</dbReference>
<evidence type="ECO:0000256" key="1">
    <source>
        <dbReference type="ARBA" id="ARBA00001966"/>
    </source>
</evidence>
<dbReference type="EMBL" id="AP021879">
    <property type="protein sequence ID" value="BBO87338.1"/>
    <property type="molecule type" value="Genomic_DNA"/>
</dbReference>
<dbReference type="SUPFAM" id="SSF102114">
    <property type="entry name" value="Radical SAM enzymes"/>
    <property type="match status" value="1"/>
</dbReference>
<proteinExistence type="predicted"/>
<dbReference type="GO" id="GO:0046872">
    <property type="term" value="F:metal ion binding"/>
    <property type="evidence" value="ECO:0007669"/>
    <property type="project" value="UniProtKB-KW"/>
</dbReference>
<feature type="domain" description="B12-binding" evidence="6">
    <location>
        <begin position="75"/>
        <end position="212"/>
    </location>
</feature>
<organism evidence="7 8">
    <name type="scientific">Desulfosarcina ovata subsp. ovata</name>
    <dbReference type="NCBI Taxonomy" id="2752305"/>
    <lineage>
        <taxon>Bacteria</taxon>
        <taxon>Pseudomonadati</taxon>
        <taxon>Thermodesulfobacteriota</taxon>
        <taxon>Desulfobacteria</taxon>
        <taxon>Desulfobacterales</taxon>
        <taxon>Desulfosarcinaceae</taxon>
        <taxon>Desulfosarcina</taxon>
    </lineage>
</organism>
<dbReference type="SFLD" id="SFLDF00324">
    <property type="entry name" value="bacteriocin_maturation"/>
    <property type="match status" value="1"/>
</dbReference>
<dbReference type="GO" id="GO:0031419">
    <property type="term" value="F:cobalamin binding"/>
    <property type="evidence" value="ECO:0007669"/>
    <property type="project" value="InterPro"/>
</dbReference>
<dbReference type="SMART" id="SM00729">
    <property type="entry name" value="Elp3"/>
    <property type="match status" value="1"/>
</dbReference>
<evidence type="ECO:0000313" key="8">
    <source>
        <dbReference type="Proteomes" id="UP000422108"/>
    </source>
</evidence>
<keyword evidence="4" id="KW-0408">Iron</keyword>
<dbReference type="AlphaFoldDB" id="A0A5K8A4J8"/>
<keyword evidence="8" id="KW-1185">Reference proteome</keyword>
<evidence type="ECO:0000256" key="4">
    <source>
        <dbReference type="ARBA" id="ARBA00023004"/>
    </source>
</evidence>
<dbReference type="GO" id="GO:0003824">
    <property type="term" value="F:catalytic activity"/>
    <property type="evidence" value="ECO:0007669"/>
    <property type="project" value="InterPro"/>
</dbReference>
<keyword evidence="3" id="KW-0479">Metal-binding</keyword>
<keyword evidence="5" id="KW-0411">Iron-sulfur</keyword>
<dbReference type="InterPro" id="IPR051198">
    <property type="entry name" value="BchE-like"/>
</dbReference>
<dbReference type="GO" id="GO:0051536">
    <property type="term" value="F:iron-sulfur cluster binding"/>
    <property type="evidence" value="ECO:0007669"/>
    <property type="project" value="UniProtKB-KW"/>
</dbReference>
<dbReference type="InterPro" id="IPR007197">
    <property type="entry name" value="rSAM"/>
</dbReference>
<gene>
    <name evidence="7" type="ORF">DSCOOX_05180</name>
</gene>
<dbReference type="SFLD" id="SFLDG01082">
    <property type="entry name" value="B12-binding_domain_containing"/>
    <property type="match status" value="1"/>
</dbReference>
<dbReference type="Gene3D" id="3.80.30.20">
    <property type="entry name" value="tm_1862 like domain"/>
    <property type="match status" value="1"/>
</dbReference>
<dbReference type="Pfam" id="PF02310">
    <property type="entry name" value="B12-binding"/>
    <property type="match status" value="1"/>
</dbReference>
<dbReference type="InterPro" id="IPR023404">
    <property type="entry name" value="rSAM_horseshoe"/>
</dbReference>
<comment type="cofactor">
    <cofactor evidence="1">
        <name>[4Fe-4S] cluster</name>
        <dbReference type="ChEBI" id="CHEBI:49883"/>
    </cofactor>
</comment>
<dbReference type="InterPro" id="IPR023984">
    <property type="entry name" value="rSAM_ocin_1"/>
</dbReference>
<dbReference type="InterPro" id="IPR058240">
    <property type="entry name" value="rSAM_sf"/>
</dbReference>
<evidence type="ECO:0000256" key="3">
    <source>
        <dbReference type="ARBA" id="ARBA00022723"/>
    </source>
</evidence>
<dbReference type="NCBIfam" id="TIGR03975">
    <property type="entry name" value="rSAM_ocin_1"/>
    <property type="match status" value="1"/>
</dbReference>
<evidence type="ECO:0000259" key="6">
    <source>
        <dbReference type="PROSITE" id="PS51332"/>
    </source>
</evidence>
<dbReference type="InterPro" id="IPR006158">
    <property type="entry name" value="Cobalamin-bd"/>
</dbReference>
<accession>A0A5K8A4J8</accession>
<evidence type="ECO:0000313" key="7">
    <source>
        <dbReference type="EMBL" id="BBO87338.1"/>
    </source>
</evidence>
<keyword evidence="2" id="KW-0949">S-adenosyl-L-methionine</keyword>
<dbReference type="Gene3D" id="3.40.50.280">
    <property type="entry name" value="Cobalamin-binding domain"/>
    <property type="match status" value="1"/>
</dbReference>
<reference evidence="7 8" key="1">
    <citation type="submission" date="2019-11" db="EMBL/GenBank/DDBJ databases">
        <title>Comparative genomics of hydrocarbon-degrading Desulfosarcina strains.</title>
        <authorList>
            <person name="Watanabe M."/>
            <person name="Kojima H."/>
            <person name="Fukui M."/>
        </authorList>
    </citation>
    <scope>NUCLEOTIDE SEQUENCE [LARGE SCALE GENOMIC DNA]</scope>
    <source>
        <strain evidence="8">oXyS1</strain>
    </source>
</reference>
<name>A0A5K8A4J8_9BACT</name>
<evidence type="ECO:0000256" key="2">
    <source>
        <dbReference type="ARBA" id="ARBA00022691"/>
    </source>
</evidence>
<dbReference type="Proteomes" id="UP000422108">
    <property type="component" value="Chromosome"/>
</dbReference>
<protein>
    <recommendedName>
        <fullName evidence="6">B12-binding domain-containing protein</fullName>
    </recommendedName>
</protein>
<dbReference type="PROSITE" id="PS51332">
    <property type="entry name" value="B12_BINDING"/>
    <property type="match status" value="1"/>
</dbReference>
<dbReference type="InterPro" id="IPR006638">
    <property type="entry name" value="Elp3/MiaA/NifB-like_rSAM"/>
</dbReference>
<dbReference type="SFLD" id="SFLDS00029">
    <property type="entry name" value="Radical_SAM"/>
    <property type="match status" value="1"/>
</dbReference>
<evidence type="ECO:0000256" key="5">
    <source>
        <dbReference type="ARBA" id="ARBA00023014"/>
    </source>
</evidence>
<sequence length="623" mass="70164">MTVATNAVQNEKLRILLVSAPWPLFNRPSLPVGALKAYLGEQIPHLEVVASHLFLDVAQALGYARYQAISSRVWRAESVFSALLYPRQASRAESLYRGTLKRNDDAPRDFADIVRTVKTASAQWLGKIDWHALDLVGFSISFCQTTASLYLISRIKSIRPDLPVVVGGSSFSGQAASSLLPVFPQIDYVVVGEGEKPMAGLVNHLQAVRKGRSPSLPPGILHAGNPHAPLPPFNQLDRMDRLPVPDYDDYFNRLGQLPPGERFFATLPIEASRGCWWNQKESGGHFNGCAFCNLNLQWRGYRTKSPTQLAREVDLLVQRYQVLSLAFADNALPPKKAEAMMDVLGNLGHELSIFAELRAKTPPATLHKMRMTGVDAVQVGIEALSSRLLKKMNKGTRAIDNLNMMKQCEGRGIINLSNLIVHFPSSDEKDVGETLRVLDFVIWYRPLKIVRFWLGLDSPIHRFARQFNVRAVFNHPNLRKLFPAAVADGMRFMIQGYRGDRQRQRRLWRPVEIKVRQWVKAYAQLQQQTGGGPAILSREGGQFLIIDQHWPDRPTDKHRLTGVSAGIYRHCQVPHSLDQIVEAFPSHGRETIERFLQSLVAKRLMFAENDHYLSLAVPVSWRS</sequence>
<dbReference type="RefSeq" id="WP_162458744.1">
    <property type="nucleotide sequence ID" value="NZ_AP021879.1"/>
</dbReference>